<evidence type="ECO:0000256" key="2">
    <source>
        <dbReference type="ARBA" id="ARBA00023002"/>
    </source>
</evidence>
<dbReference type="InterPro" id="IPR008927">
    <property type="entry name" value="6-PGluconate_DH-like_C_sf"/>
</dbReference>
<dbReference type="PRINTS" id="PR00077">
    <property type="entry name" value="GPDHDRGNASE"/>
</dbReference>
<dbReference type="GO" id="GO:0005975">
    <property type="term" value="P:carbohydrate metabolic process"/>
    <property type="evidence" value="ECO:0007669"/>
    <property type="project" value="InterPro"/>
</dbReference>
<dbReference type="InterPro" id="IPR011128">
    <property type="entry name" value="G3P_DH_NAD-dep_N"/>
</dbReference>
<dbReference type="AlphaFoldDB" id="A0A382BAP6"/>
<feature type="domain" description="Glycerol-3-phosphate dehydrogenase NAD-dependent N-terminal" evidence="4">
    <location>
        <begin position="4"/>
        <end position="159"/>
    </location>
</feature>
<sequence length="215" mass="22992">VANISFLGCGSWGGALGSVAAQKGATVTMWHRNSAVVEYIKKTRVHYLVPELHFPDNVLFTTDAQKTLESADIIVIAIPSQSIRNVVEDLVPLFTNNKIIVNVSKGIEINTLMTVSEIINDVLNNTYSNTVTLSGPSHAEEVIAGYPTTLVSASHDLDTAKSIQELFSNENLRIYTNTDIRGVELGGAMKNVIAIAAGISDGIGYGDNSKAALMT</sequence>
<protein>
    <recommendedName>
        <fullName evidence="7">Glycerol-3-phosphate dehydrogenase NAD-dependent N-terminal domain-containing protein</fullName>
    </recommendedName>
</protein>
<keyword evidence="3" id="KW-0520">NAD</keyword>
<dbReference type="EMBL" id="UINC01028776">
    <property type="protein sequence ID" value="SVB10362.1"/>
    <property type="molecule type" value="Genomic_DNA"/>
</dbReference>
<gene>
    <name evidence="6" type="ORF">METZ01_LOCUS163216</name>
</gene>
<reference evidence="6" key="1">
    <citation type="submission" date="2018-05" db="EMBL/GenBank/DDBJ databases">
        <authorList>
            <person name="Lanie J.A."/>
            <person name="Ng W.-L."/>
            <person name="Kazmierczak K.M."/>
            <person name="Andrzejewski T.M."/>
            <person name="Davidsen T.M."/>
            <person name="Wayne K.J."/>
            <person name="Tettelin H."/>
            <person name="Glass J.I."/>
            <person name="Rusch D."/>
            <person name="Podicherti R."/>
            <person name="Tsui H.-C.T."/>
            <person name="Winkler M.E."/>
        </authorList>
    </citation>
    <scope>NUCLEOTIDE SEQUENCE</scope>
</reference>
<dbReference type="GO" id="GO:0051287">
    <property type="term" value="F:NAD binding"/>
    <property type="evidence" value="ECO:0007669"/>
    <property type="project" value="InterPro"/>
</dbReference>
<feature type="domain" description="Glycerol-3-phosphate dehydrogenase NAD-dependent C-terminal" evidence="5">
    <location>
        <begin position="179"/>
        <end position="215"/>
    </location>
</feature>
<dbReference type="PANTHER" id="PTHR11728:SF1">
    <property type="entry name" value="GLYCEROL-3-PHOSPHATE DEHYDROGENASE [NAD(+)] 2, CHLOROPLASTIC"/>
    <property type="match status" value="1"/>
</dbReference>
<dbReference type="InterPro" id="IPR036291">
    <property type="entry name" value="NAD(P)-bd_dom_sf"/>
</dbReference>
<dbReference type="Pfam" id="PF01210">
    <property type="entry name" value="NAD_Gly3P_dh_N"/>
    <property type="match status" value="1"/>
</dbReference>
<dbReference type="InterPro" id="IPR006109">
    <property type="entry name" value="G3P_DH_NAD-dep_C"/>
</dbReference>
<organism evidence="6">
    <name type="scientific">marine metagenome</name>
    <dbReference type="NCBI Taxonomy" id="408172"/>
    <lineage>
        <taxon>unclassified sequences</taxon>
        <taxon>metagenomes</taxon>
        <taxon>ecological metagenomes</taxon>
    </lineage>
</organism>
<evidence type="ECO:0000259" key="5">
    <source>
        <dbReference type="Pfam" id="PF07479"/>
    </source>
</evidence>
<comment type="similarity">
    <text evidence="1">Belongs to the NAD-dependent glycerol-3-phosphate dehydrogenase family.</text>
</comment>
<dbReference type="GO" id="GO:0046168">
    <property type="term" value="P:glycerol-3-phosphate catabolic process"/>
    <property type="evidence" value="ECO:0007669"/>
    <property type="project" value="InterPro"/>
</dbReference>
<accession>A0A382BAP6</accession>
<feature type="non-terminal residue" evidence="6">
    <location>
        <position position="215"/>
    </location>
</feature>
<feature type="non-terminal residue" evidence="6">
    <location>
        <position position="1"/>
    </location>
</feature>
<evidence type="ECO:0000259" key="4">
    <source>
        <dbReference type="Pfam" id="PF01210"/>
    </source>
</evidence>
<dbReference type="GO" id="GO:0047952">
    <property type="term" value="F:glycerol-3-phosphate dehydrogenase [NAD(P)+] activity"/>
    <property type="evidence" value="ECO:0007669"/>
    <property type="project" value="TreeGrafter"/>
</dbReference>
<evidence type="ECO:0000313" key="6">
    <source>
        <dbReference type="EMBL" id="SVB10362.1"/>
    </source>
</evidence>
<dbReference type="PANTHER" id="PTHR11728">
    <property type="entry name" value="GLYCEROL-3-PHOSPHATE DEHYDROGENASE"/>
    <property type="match status" value="1"/>
</dbReference>
<dbReference type="InterPro" id="IPR013328">
    <property type="entry name" value="6PGD_dom2"/>
</dbReference>
<dbReference type="Pfam" id="PF07479">
    <property type="entry name" value="NAD_Gly3P_dh_C"/>
    <property type="match status" value="1"/>
</dbReference>
<dbReference type="PROSITE" id="PS00957">
    <property type="entry name" value="NAD_G3PDH"/>
    <property type="match status" value="1"/>
</dbReference>
<name>A0A382BAP6_9ZZZZ</name>
<keyword evidence="2" id="KW-0560">Oxidoreductase</keyword>
<dbReference type="FunFam" id="3.40.50.720:FF:000019">
    <property type="entry name" value="Glycerol-3-phosphate dehydrogenase [NAD(P)+]"/>
    <property type="match status" value="1"/>
</dbReference>
<evidence type="ECO:0000256" key="1">
    <source>
        <dbReference type="ARBA" id="ARBA00011009"/>
    </source>
</evidence>
<proteinExistence type="inferred from homology"/>
<evidence type="ECO:0000256" key="3">
    <source>
        <dbReference type="ARBA" id="ARBA00023027"/>
    </source>
</evidence>
<dbReference type="GO" id="GO:0005829">
    <property type="term" value="C:cytosol"/>
    <property type="evidence" value="ECO:0007669"/>
    <property type="project" value="TreeGrafter"/>
</dbReference>
<dbReference type="InterPro" id="IPR006168">
    <property type="entry name" value="G3P_DH_NAD-dep"/>
</dbReference>
<dbReference type="SUPFAM" id="SSF51735">
    <property type="entry name" value="NAD(P)-binding Rossmann-fold domains"/>
    <property type="match status" value="1"/>
</dbReference>
<dbReference type="Gene3D" id="3.40.50.720">
    <property type="entry name" value="NAD(P)-binding Rossmann-like Domain"/>
    <property type="match status" value="1"/>
</dbReference>
<evidence type="ECO:0008006" key="7">
    <source>
        <dbReference type="Google" id="ProtNLM"/>
    </source>
</evidence>
<dbReference type="SUPFAM" id="SSF48179">
    <property type="entry name" value="6-phosphogluconate dehydrogenase C-terminal domain-like"/>
    <property type="match status" value="1"/>
</dbReference>
<dbReference type="Gene3D" id="1.10.1040.10">
    <property type="entry name" value="N-(1-d-carboxylethyl)-l-norvaline Dehydrogenase, domain 2"/>
    <property type="match status" value="1"/>
</dbReference>